<evidence type="ECO:0000313" key="3">
    <source>
        <dbReference type="EMBL" id="GAA4543373.1"/>
    </source>
</evidence>
<feature type="region of interest" description="Disordered" evidence="1">
    <location>
        <begin position="56"/>
        <end position="86"/>
    </location>
</feature>
<keyword evidence="4" id="KW-1185">Reference proteome</keyword>
<keyword evidence="2" id="KW-0472">Membrane</keyword>
<name>A0ABP8RPI4_9MYCO</name>
<feature type="compositionally biased region" description="Pro residues" evidence="1">
    <location>
        <begin position="77"/>
        <end position="86"/>
    </location>
</feature>
<evidence type="ECO:0000256" key="2">
    <source>
        <dbReference type="SAM" id="Phobius"/>
    </source>
</evidence>
<sequence length="86" mass="9720">MTVKEVPQRVWRGRRKVMRLQRDLWLAQLALWPTLIVSAVLLSALTWALWQRKWQRNSRGSQPDAVPPVTDPSWAGAPPPRAGVGG</sequence>
<evidence type="ECO:0000256" key="1">
    <source>
        <dbReference type="SAM" id="MobiDB-lite"/>
    </source>
</evidence>
<keyword evidence="2" id="KW-1133">Transmembrane helix</keyword>
<dbReference type="EMBL" id="BAABGF010000031">
    <property type="protein sequence ID" value="GAA4543373.1"/>
    <property type="molecule type" value="Genomic_DNA"/>
</dbReference>
<reference evidence="4" key="1">
    <citation type="journal article" date="2019" name="Int. J. Syst. Evol. Microbiol.">
        <title>The Global Catalogue of Microorganisms (GCM) 10K type strain sequencing project: providing services to taxonomists for standard genome sequencing and annotation.</title>
        <authorList>
            <consortium name="The Broad Institute Genomics Platform"/>
            <consortium name="The Broad Institute Genome Sequencing Center for Infectious Disease"/>
            <person name="Wu L."/>
            <person name="Ma J."/>
        </authorList>
    </citation>
    <scope>NUCLEOTIDE SEQUENCE [LARGE SCALE GENOMIC DNA]</scope>
    <source>
        <strain evidence="4">JCM 17782</strain>
    </source>
</reference>
<feature type="transmembrane region" description="Helical" evidence="2">
    <location>
        <begin position="25"/>
        <end position="50"/>
    </location>
</feature>
<organism evidence="3 4">
    <name type="scientific">Mycobacterium paraffinicum</name>
    <dbReference type="NCBI Taxonomy" id="53378"/>
    <lineage>
        <taxon>Bacteria</taxon>
        <taxon>Bacillati</taxon>
        <taxon>Actinomycetota</taxon>
        <taxon>Actinomycetes</taxon>
        <taxon>Mycobacteriales</taxon>
        <taxon>Mycobacteriaceae</taxon>
        <taxon>Mycobacterium</taxon>
    </lineage>
</organism>
<protein>
    <submittedName>
        <fullName evidence="3">Uncharacterized protein</fullName>
    </submittedName>
</protein>
<proteinExistence type="predicted"/>
<comment type="caution">
    <text evidence="3">The sequence shown here is derived from an EMBL/GenBank/DDBJ whole genome shotgun (WGS) entry which is preliminary data.</text>
</comment>
<evidence type="ECO:0000313" key="4">
    <source>
        <dbReference type="Proteomes" id="UP001501417"/>
    </source>
</evidence>
<accession>A0ABP8RPI4</accession>
<gene>
    <name evidence="3" type="ORF">GCM10023161_28680</name>
</gene>
<dbReference type="Proteomes" id="UP001501417">
    <property type="component" value="Unassembled WGS sequence"/>
</dbReference>
<keyword evidence="2" id="KW-0812">Transmembrane</keyword>